<gene>
    <name evidence="3" type="ORF">ACG02S_15245</name>
</gene>
<feature type="chain" id="PRO_5047345653" description="Ankyrin repeat-containing protein" evidence="2">
    <location>
        <begin position="24"/>
        <end position="313"/>
    </location>
</feature>
<dbReference type="SMART" id="SM00248">
    <property type="entry name" value="ANK"/>
    <property type="match status" value="1"/>
</dbReference>
<proteinExistence type="predicted"/>
<feature type="signal peptide" evidence="2">
    <location>
        <begin position="1"/>
        <end position="23"/>
    </location>
</feature>
<keyword evidence="2" id="KW-0732">Signal</keyword>
<keyword evidence="4" id="KW-1185">Reference proteome</keyword>
<protein>
    <recommendedName>
        <fullName evidence="5">Ankyrin repeat-containing protein</fullName>
    </recommendedName>
</protein>
<evidence type="ECO:0000313" key="3">
    <source>
        <dbReference type="EMBL" id="MFG6415251.1"/>
    </source>
</evidence>
<feature type="repeat" description="ANK" evidence="1">
    <location>
        <begin position="76"/>
        <end position="105"/>
    </location>
</feature>
<dbReference type="InterPro" id="IPR002110">
    <property type="entry name" value="Ankyrin_rpt"/>
</dbReference>
<organism evidence="3 4">
    <name type="scientific">Pelomonas dachongensis</name>
    <dbReference type="NCBI Taxonomy" id="3299029"/>
    <lineage>
        <taxon>Bacteria</taxon>
        <taxon>Pseudomonadati</taxon>
        <taxon>Pseudomonadota</taxon>
        <taxon>Betaproteobacteria</taxon>
        <taxon>Burkholderiales</taxon>
        <taxon>Sphaerotilaceae</taxon>
        <taxon>Roseateles</taxon>
    </lineage>
</organism>
<dbReference type="InterPro" id="IPR036770">
    <property type="entry name" value="Ankyrin_rpt-contain_sf"/>
</dbReference>
<name>A0ABW7EP92_9BURK</name>
<dbReference type="PROSITE" id="PS50297">
    <property type="entry name" value="ANK_REP_REGION"/>
    <property type="match status" value="1"/>
</dbReference>
<dbReference type="Pfam" id="PF00023">
    <property type="entry name" value="Ank"/>
    <property type="match status" value="1"/>
</dbReference>
<evidence type="ECO:0000256" key="2">
    <source>
        <dbReference type="SAM" id="SignalP"/>
    </source>
</evidence>
<keyword evidence="1" id="KW-0040">ANK repeat</keyword>
<reference evidence="3 4" key="1">
    <citation type="submission" date="2024-09" db="EMBL/GenBank/DDBJ databases">
        <title>Novel species of the genus Pelomonas and Roseateles isolated from streams.</title>
        <authorList>
            <person name="Lu H."/>
        </authorList>
    </citation>
    <scope>NUCLEOTIDE SEQUENCE [LARGE SCALE GENOMIC DNA]</scope>
    <source>
        <strain evidence="3 4">DC23W</strain>
    </source>
</reference>
<dbReference type="SUPFAM" id="SSF48403">
    <property type="entry name" value="Ankyrin repeat"/>
    <property type="match status" value="1"/>
</dbReference>
<dbReference type="RefSeq" id="WP_394471319.1">
    <property type="nucleotide sequence ID" value="NZ_JBIGHY010000005.1"/>
</dbReference>
<dbReference type="PROSITE" id="PS50088">
    <property type="entry name" value="ANK_REPEAT"/>
    <property type="match status" value="1"/>
</dbReference>
<comment type="caution">
    <text evidence="3">The sequence shown here is derived from an EMBL/GenBank/DDBJ whole genome shotgun (WGS) entry which is preliminary data.</text>
</comment>
<evidence type="ECO:0000313" key="4">
    <source>
        <dbReference type="Proteomes" id="UP001606300"/>
    </source>
</evidence>
<dbReference type="Gene3D" id="1.25.40.20">
    <property type="entry name" value="Ankyrin repeat-containing domain"/>
    <property type="match status" value="1"/>
</dbReference>
<sequence>MRLTPATAALLAALSFALPAARAGVNDIKPSPILNLNAGVSDELIDGIRAGRVPIETRFVMFTEEDQLHLPRRIDQRFTALCAAAHGGRAKAVKALIQLGADVNAPCIHFGWVTNPLQLAYQLPSLQGRETEVTTTLKTAGAQVSAAWRDMAANERALAAYRDAERRRQAMENLRMLGSIAYQVVKQAGSAGGSLNARTGGELLVTASKSVAASYQDELARRPDDPELLRMLAALQSTPVTKTVHAFFGSAAEGQAWCAGVQPQEMLITALQQAGARLQNMIPCRCDAVPPSAASAPTGAAAVCGIAYADAPK</sequence>
<evidence type="ECO:0008006" key="5">
    <source>
        <dbReference type="Google" id="ProtNLM"/>
    </source>
</evidence>
<accession>A0ABW7EP92</accession>
<dbReference type="EMBL" id="JBIGHY010000005">
    <property type="protein sequence ID" value="MFG6415251.1"/>
    <property type="molecule type" value="Genomic_DNA"/>
</dbReference>
<dbReference type="Proteomes" id="UP001606300">
    <property type="component" value="Unassembled WGS sequence"/>
</dbReference>
<evidence type="ECO:0000256" key="1">
    <source>
        <dbReference type="PROSITE-ProRule" id="PRU00023"/>
    </source>
</evidence>